<reference evidence="1" key="1">
    <citation type="submission" date="2021-02" db="EMBL/GenBank/DDBJ databases">
        <authorList>
            <person name="Nowell W R."/>
        </authorList>
    </citation>
    <scope>NUCLEOTIDE SEQUENCE</scope>
    <source>
        <strain evidence="1">Ploen Becks lab</strain>
    </source>
</reference>
<sequence>MSSSNLEYALSQQEQPLNNLVENALRSVSAANFSQAYTQNYPTALTSASVSNVQYASGQSS</sequence>
<feature type="non-terminal residue" evidence="1">
    <location>
        <position position="61"/>
    </location>
</feature>
<accession>A0A814L8X4</accession>
<comment type="caution">
    <text evidence="1">The sequence shown here is derived from an EMBL/GenBank/DDBJ whole genome shotgun (WGS) entry which is preliminary data.</text>
</comment>
<proteinExistence type="predicted"/>
<dbReference type="AlphaFoldDB" id="A0A814L8X4"/>
<evidence type="ECO:0000313" key="2">
    <source>
        <dbReference type="Proteomes" id="UP000663879"/>
    </source>
</evidence>
<evidence type="ECO:0000313" key="1">
    <source>
        <dbReference type="EMBL" id="CAF1062566.1"/>
    </source>
</evidence>
<keyword evidence="2" id="KW-1185">Reference proteome</keyword>
<protein>
    <submittedName>
        <fullName evidence="1">Uncharacterized protein</fullName>
    </submittedName>
</protein>
<gene>
    <name evidence="1" type="ORF">OXX778_LOCUS19353</name>
</gene>
<organism evidence="1 2">
    <name type="scientific">Brachionus calyciflorus</name>
    <dbReference type="NCBI Taxonomy" id="104777"/>
    <lineage>
        <taxon>Eukaryota</taxon>
        <taxon>Metazoa</taxon>
        <taxon>Spiralia</taxon>
        <taxon>Gnathifera</taxon>
        <taxon>Rotifera</taxon>
        <taxon>Eurotatoria</taxon>
        <taxon>Monogononta</taxon>
        <taxon>Pseudotrocha</taxon>
        <taxon>Ploima</taxon>
        <taxon>Brachionidae</taxon>
        <taxon>Brachionus</taxon>
    </lineage>
</organism>
<name>A0A814L8X4_9BILA</name>
<dbReference type="Proteomes" id="UP000663879">
    <property type="component" value="Unassembled WGS sequence"/>
</dbReference>
<dbReference type="EMBL" id="CAJNOC010005807">
    <property type="protein sequence ID" value="CAF1062566.1"/>
    <property type="molecule type" value="Genomic_DNA"/>
</dbReference>